<sequence length="264" mass="27340">MGEQVTTSRGDVVAYDRLGEGPTVVLVAGAGSLRGDARVVRTTELLAAAGVTAVVPDRLGRGSSAAEGTLDLDRELEALRAVVDANGGTAVLCGHSSGCSISLHAAAAGLPVAGLVLWEAPLAAPAARVADWVEGLEQRIDAGELEAAQEWYMRDMPPEWLAGAKASPAWPAIYAGVVALRADAQSLGWATEQLESGGLRDAVTVPVLATYGSSTQASMVEAADRVRRVLPRTEVREVAGAHHTWEPDAFAPVLATFTRACLPG</sequence>
<dbReference type="InterPro" id="IPR029058">
    <property type="entry name" value="AB_hydrolase_fold"/>
</dbReference>
<organism evidence="2 3">
    <name type="scientific">Microlunatus sagamiharensis</name>
    <dbReference type="NCBI Taxonomy" id="546874"/>
    <lineage>
        <taxon>Bacteria</taxon>
        <taxon>Bacillati</taxon>
        <taxon>Actinomycetota</taxon>
        <taxon>Actinomycetes</taxon>
        <taxon>Propionibacteriales</taxon>
        <taxon>Propionibacteriaceae</taxon>
        <taxon>Microlunatus</taxon>
    </lineage>
</organism>
<dbReference type="Gene3D" id="3.40.50.1820">
    <property type="entry name" value="alpha/beta hydrolase"/>
    <property type="match status" value="1"/>
</dbReference>
<dbReference type="SUPFAM" id="SSF53474">
    <property type="entry name" value="alpha/beta-Hydrolases"/>
    <property type="match status" value="1"/>
</dbReference>
<dbReference type="InterPro" id="IPR000073">
    <property type="entry name" value="AB_hydrolase_1"/>
</dbReference>
<accession>A0A1H2N4V6</accession>
<protein>
    <submittedName>
        <fullName evidence="2">Pimeloyl-ACP methyl ester carboxylesterase</fullName>
    </submittedName>
</protein>
<dbReference type="Pfam" id="PF12697">
    <property type="entry name" value="Abhydrolase_6"/>
    <property type="match status" value="1"/>
</dbReference>
<dbReference type="Proteomes" id="UP000198825">
    <property type="component" value="Chromosome I"/>
</dbReference>
<dbReference type="AlphaFoldDB" id="A0A1H2N4V6"/>
<proteinExistence type="predicted"/>
<evidence type="ECO:0000259" key="1">
    <source>
        <dbReference type="Pfam" id="PF12697"/>
    </source>
</evidence>
<evidence type="ECO:0000313" key="3">
    <source>
        <dbReference type="Proteomes" id="UP000198825"/>
    </source>
</evidence>
<name>A0A1H2N4V6_9ACTN</name>
<dbReference type="PANTHER" id="PTHR42886">
    <property type="entry name" value="RE40534P-RELATED"/>
    <property type="match status" value="1"/>
</dbReference>
<dbReference type="STRING" id="546874.SAMN04488544_3265"/>
<dbReference type="OrthoDB" id="63519at2"/>
<evidence type="ECO:0000313" key="2">
    <source>
        <dbReference type="EMBL" id="SDV00115.1"/>
    </source>
</evidence>
<dbReference type="RefSeq" id="WP_091076606.1">
    <property type="nucleotide sequence ID" value="NZ_LT629799.1"/>
</dbReference>
<dbReference type="PANTHER" id="PTHR42886:SF29">
    <property type="entry name" value="PUMMELIG, ISOFORM A"/>
    <property type="match status" value="1"/>
</dbReference>
<dbReference type="GO" id="GO:0003824">
    <property type="term" value="F:catalytic activity"/>
    <property type="evidence" value="ECO:0007669"/>
    <property type="project" value="UniProtKB-ARBA"/>
</dbReference>
<feature type="domain" description="AB hydrolase-1" evidence="1">
    <location>
        <begin position="24"/>
        <end position="251"/>
    </location>
</feature>
<gene>
    <name evidence="2" type="ORF">SAMN04488544_3265</name>
</gene>
<reference evidence="3" key="1">
    <citation type="submission" date="2016-10" db="EMBL/GenBank/DDBJ databases">
        <authorList>
            <person name="Varghese N."/>
            <person name="Submissions S."/>
        </authorList>
    </citation>
    <scope>NUCLEOTIDE SEQUENCE [LARGE SCALE GENOMIC DNA]</scope>
    <source>
        <strain evidence="3">DSM 21743</strain>
    </source>
</reference>
<dbReference type="EMBL" id="LT629799">
    <property type="protein sequence ID" value="SDV00115.1"/>
    <property type="molecule type" value="Genomic_DNA"/>
</dbReference>
<keyword evidence="3" id="KW-1185">Reference proteome</keyword>